<organism evidence="2 3">
    <name type="scientific">Tengunoibacter tsumagoiensis</name>
    <dbReference type="NCBI Taxonomy" id="2014871"/>
    <lineage>
        <taxon>Bacteria</taxon>
        <taxon>Bacillati</taxon>
        <taxon>Chloroflexota</taxon>
        <taxon>Ktedonobacteria</taxon>
        <taxon>Ktedonobacterales</taxon>
        <taxon>Dictyobacteraceae</taxon>
        <taxon>Tengunoibacter</taxon>
    </lineage>
</organism>
<keyword evidence="1" id="KW-0812">Transmembrane</keyword>
<feature type="transmembrane region" description="Helical" evidence="1">
    <location>
        <begin position="119"/>
        <end position="138"/>
    </location>
</feature>
<feature type="transmembrane region" description="Helical" evidence="1">
    <location>
        <begin position="163"/>
        <end position="187"/>
    </location>
</feature>
<feature type="transmembrane region" description="Helical" evidence="1">
    <location>
        <begin position="6"/>
        <end position="25"/>
    </location>
</feature>
<name>A0A402A2Q9_9CHLR</name>
<keyword evidence="1" id="KW-1133">Transmembrane helix</keyword>
<dbReference type="OrthoDB" id="9826508at2"/>
<protein>
    <submittedName>
        <fullName evidence="2">Uncharacterized protein</fullName>
    </submittedName>
</protein>
<reference evidence="3" key="1">
    <citation type="submission" date="2018-12" db="EMBL/GenBank/DDBJ databases">
        <title>Tengunoibacter tsumagoiensis gen. nov., sp. nov., Dictyobacter kobayashii sp. nov., D. alpinus sp. nov., and D. joshuensis sp. nov. and description of Dictyobacteraceae fam. nov. within the order Ktedonobacterales isolated from Tengu-no-mugimeshi.</title>
        <authorList>
            <person name="Wang C.M."/>
            <person name="Zheng Y."/>
            <person name="Sakai Y."/>
            <person name="Toyoda A."/>
            <person name="Minakuchi Y."/>
            <person name="Abe K."/>
            <person name="Yokota A."/>
            <person name="Yabe S."/>
        </authorList>
    </citation>
    <scope>NUCLEOTIDE SEQUENCE [LARGE SCALE GENOMIC DNA]</scope>
    <source>
        <strain evidence="3">Uno3</strain>
    </source>
</reference>
<evidence type="ECO:0000313" key="3">
    <source>
        <dbReference type="Proteomes" id="UP000287352"/>
    </source>
</evidence>
<keyword evidence="3" id="KW-1185">Reference proteome</keyword>
<dbReference type="EMBL" id="BIFR01000001">
    <property type="protein sequence ID" value="GCE13423.1"/>
    <property type="molecule type" value="Genomic_DNA"/>
</dbReference>
<sequence length="340" mass="39006">MNVFALLMGIFLISLLFLGGVALRLRGVSMEYAGWHKQLVRWNILGTKLKEEPTSEWNVIGDVDLPVWVLKDIQNTWNFVLSCSLFGASICLLLVDIVTIVVIWLVTRTVQIPFPIAELYFSMMLGLGLGTFYGVWYLHTQIKRRTTYADVQQRKISDYRHPFLRWLPLMFIVVLLIETIVFAPHVAPVLDLEVINLYQVVLPRTPWIWGILPLIMAVIYFLLECLLMRMTAFSRLYITEDPIISRRVDTMLRAVCIVLIQCFGLVAMSELGFLQSDLLIRAAWLSHYWVTGNRPFLWLSDSVSMLFMLVQAIGLLGPALQGRLGGRLTGWPWQGRVKTM</sequence>
<feature type="transmembrane region" description="Helical" evidence="1">
    <location>
        <begin position="254"/>
        <end position="276"/>
    </location>
</feature>
<evidence type="ECO:0000256" key="1">
    <source>
        <dbReference type="SAM" id="Phobius"/>
    </source>
</evidence>
<dbReference type="Proteomes" id="UP000287352">
    <property type="component" value="Unassembled WGS sequence"/>
</dbReference>
<feature type="transmembrane region" description="Helical" evidence="1">
    <location>
        <begin position="207"/>
        <end position="227"/>
    </location>
</feature>
<accession>A0A402A2Q9</accession>
<dbReference type="AlphaFoldDB" id="A0A402A2Q9"/>
<gene>
    <name evidence="2" type="ORF">KTT_32820</name>
</gene>
<proteinExistence type="predicted"/>
<keyword evidence="1" id="KW-0472">Membrane</keyword>
<dbReference type="RefSeq" id="WP_126580948.1">
    <property type="nucleotide sequence ID" value="NZ_BIFR01000001.1"/>
</dbReference>
<comment type="caution">
    <text evidence="2">The sequence shown here is derived from an EMBL/GenBank/DDBJ whole genome shotgun (WGS) entry which is preliminary data.</text>
</comment>
<evidence type="ECO:0000313" key="2">
    <source>
        <dbReference type="EMBL" id="GCE13423.1"/>
    </source>
</evidence>
<feature type="transmembrane region" description="Helical" evidence="1">
    <location>
        <begin position="296"/>
        <end position="317"/>
    </location>
</feature>
<feature type="transmembrane region" description="Helical" evidence="1">
    <location>
        <begin position="79"/>
        <end position="107"/>
    </location>
</feature>